<dbReference type="Pfam" id="PF02579">
    <property type="entry name" value="Nitro_FeMo-Co"/>
    <property type="match status" value="1"/>
</dbReference>
<evidence type="ECO:0000259" key="1">
    <source>
        <dbReference type="Pfam" id="PF02579"/>
    </source>
</evidence>
<name>A0A6I6EN07_9CLOT</name>
<dbReference type="Proteomes" id="UP000422764">
    <property type="component" value="Chromosome"/>
</dbReference>
<organism evidence="2 3">
    <name type="scientific">Clostridium bovifaecis</name>
    <dbReference type="NCBI Taxonomy" id="2184719"/>
    <lineage>
        <taxon>Bacteria</taxon>
        <taxon>Bacillati</taxon>
        <taxon>Bacillota</taxon>
        <taxon>Clostridia</taxon>
        <taxon>Eubacteriales</taxon>
        <taxon>Clostridiaceae</taxon>
        <taxon>Clostridium</taxon>
    </lineage>
</organism>
<sequence>MKIAMPKDGEVLDQHFGKSRSFAIVALEGNEIVNTKEVSTESLQHNHGGLANMLENEGVSLVITGGIGAGAYKSLEEKGFKVIRGVSGKIGDVINEYLKGALQDKEVTCSHDHGEHHHY</sequence>
<gene>
    <name evidence="2" type="ORF">GOM49_00725</name>
</gene>
<proteinExistence type="predicted"/>
<reference evidence="2 3" key="1">
    <citation type="submission" date="2019-12" db="EMBL/GenBank/DDBJ databases">
        <title>Genome sequenceing of Clostridium bovifaecis.</title>
        <authorList>
            <person name="Yao Y."/>
        </authorList>
    </citation>
    <scope>NUCLEOTIDE SEQUENCE [LARGE SCALE GENOMIC DNA]</scope>
    <source>
        <strain evidence="2 3">BXX</strain>
    </source>
</reference>
<evidence type="ECO:0000313" key="2">
    <source>
        <dbReference type="EMBL" id="QGU93843.1"/>
    </source>
</evidence>
<evidence type="ECO:0000313" key="3">
    <source>
        <dbReference type="Proteomes" id="UP000422764"/>
    </source>
</evidence>
<dbReference type="AlphaFoldDB" id="A0A6I6EN07"/>
<dbReference type="CDD" id="cd00851">
    <property type="entry name" value="MTH1175"/>
    <property type="match status" value="1"/>
</dbReference>
<dbReference type="InterPro" id="IPR033913">
    <property type="entry name" value="MTH1175_dom"/>
</dbReference>
<dbReference type="PANTHER" id="PTHR42983">
    <property type="entry name" value="DINITROGENASE IRON-MOLYBDENUM COFACTOR PROTEIN-RELATED"/>
    <property type="match status" value="1"/>
</dbReference>
<dbReference type="Gene3D" id="3.30.420.130">
    <property type="entry name" value="Dinitrogenase iron-molybdenum cofactor biosynthesis domain"/>
    <property type="match status" value="1"/>
</dbReference>
<dbReference type="InterPro" id="IPR003731">
    <property type="entry name" value="Di-Nase_FeMo-co_biosynth"/>
</dbReference>
<keyword evidence="3" id="KW-1185">Reference proteome</keyword>
<accession>A0A6I6EN07</accession>
<dbReference type="InterPro" id="IPR036105">
    <property type="entry name" value="DiNase_FeMo-co_biosyn_sf"/>
</dbReference>
<dbReference type="PANTHER" id="PTHR42983:SF1">
    <property type="entry name" value="IRON-MOLYBDENUM PROTEIN"/>
    <property type="match status" value="1"/>
</dbReference>
<dbReference type="SUPFAM" id="SSF53146">
    <property type="entry name" value="Nitrogenase accessory factor-like"/>
    <property type="match status" value="1"/>
</dbReference>
<protein>
    <submittedName>
        <fullName evidence="2">Diguanylate cyclase</fullName>
    </submittedName>
</protein>
<feature type="domain" description="Dinitrogenase iron-molybdenum cofactor biosynthesis" evidence="1">
    <location>
        <begin position="8"/>
        <end position="99"/>
    </location>
</feature>
<dbReference type="EMBL" id="CP046522">
    <property type="protein sequence ID" value="QGU93843.1"/>
    <property type="molecule type" value="Genomic_DNA"/>
</dbReference>